<dbReference type="AlphaFoldDB" id="A0A6A5QGW8"/>
<dbReference type="FunFam" id="3.10.120.10:FF:000018">
    <property type="entry name" value="Heme/steroid binding domain protein, putative"/>
    <property type="match status" value="1"/>
</dbReference>
<dbReference type="InterPro" id="IPR050577">
    <property type="entry name" value="MAPR/NEUFC/NENF-like"/>
</dbReference>
<dbReference type="GO" id="GO:0012505">
    <property type="term" value="C:endomembrane system"/>
    <property type="evidence" value="ECO:0007669"/>
    <property type="project" value="TreeGrafter"/>
</dbReference>
<dbReference type="InterPro" id="IPR001199">
    <property type="entry name" value="Cyt_B5-like_heme/steroid-bd"/>
</dbReference>
<feature type="domain" description="Cytochrome b5 heme-binding" evidence="3">
    <location>
        <begin position="98"/>
        <end position="179"/>
    </location>
</feature>
<feature type="compositionally biased region" description="Basic and acidic residues" evidence="2">
    <location>
        <begin position="176"/>
        <end position="189"/>
    </location>
</feature>
<dbReference type="PANTHER" id="PTHR10281:SF76">
    <property type="entry name" value="CALCUTTA CUP-RELATED"/>
    <property type="match status" value="1"/>
</dbReference>
<reference evidence="4" key="1">
    <citation type="journal article" date="2020" name="Stud. Mycol.">
        <title>101 Dothideomycetes genomes: a test case for predicting lifestyles and emergence of pathogens.</title>
        <authorList>
            <person name="Haridas S."/>
            <person name="Albert R."/>
            <person name="Binder M."/>
            <person name="Bloem J."/>
            <person name="Labutti K."/>
            <person name="Salamov A."/>
            <person name="Andreopoulos B."/>
            <person name="Baker S."/>
            <person name="Barry K."/>
            <person name="Bills G."/>
            <person name="Bluhm B."/>
            <person name="Cannon C."/>
            <person name="Castanera R."/>
            <person name="Culley D."/>
            <person name="Daum C."/>
            <person name="Ezra D."/>
            <person name="Gonzalez J."/>
            <person name="Henrissat B."/>
            <person name="Kuo A."/>
            <person name="Liang C."/>
            <person name="Lipzen A."/>
            <person name="Lutzoni F."/>
            <person name="Magnuson J."/>
            <person name="Mondo S."/>
            <person name="Nolan M."/>
            <person name="Ohm R."/>
            <person name="Pangilinan J."/>
            <person name="Park H.-J."/>
            <person name="Ramirez L."/>
            <person name="Alfaro M."/>
            <person name="Sun H."/>
            <person name="Tritt A."/>
            <person name="Yoshinaga Y."/>
            <person name="Zwiers L.-H."/>
            <person name="Turgeon B."/>
            <person name="Goodwin S."/>
            <person name="Spatafora J."/>
            <person name="Crous P."/>
            <person name="Grigoriev I."/>
        </authorList>
    </citation>
    <scope>NUCLEOTIDE SEQUENCE</scope>
    <source>
        <strain evidence="4">HMLAC05119</strain>
    </source>
</reference>
<evidence type="ECO:0000256" key="1">
    <source>
        <dbReference type="ARBA" id="ARBA00038357"/>
    </source>
</evidence>
<dbReference type="Pfam" id="PF00173">
    <property type="entry name" value="Cyt-b5"/>
    <property type="match status" value="1"/>
</dbReference>
<organism evidence="4 5">
    <name type="scientific">Ampelomyces quisqualis</name>
    <name type="common">Powdery mildew agent</name>
    <dbReference type="NCBI Taxonomy" id="50730"/>
    <lineage>
        <taxon>Eukaryota</taxon>
        <taxon>Fungi</taxon>
        <taxon>Dikarya</taxon>
        <taxon>Ascomycota</taxon>
        <taxon>Pezizomycotina</taxon>
        <taxon>Dothideomycetes</taxon>
        <taxon>Pleosporomycetidae</taxon>
        <taxon>Pleosporales</taxon>
        <taxon>Pleosporineae</taxon>
        <taxon>Phaeosphaeriaceae</taxon>
        <taxon>Ampelomyces</taxon>
    </lineage>
</organism>
<evidence type="ECO:0000259" key="3">
    <source>
        <dbReference type="SMART" id="SM01117"/>
    </source>
</evidence>
<dbReference type="InterPro" id="IPR036400">
    <property type="entry name" value="Cyt_B5-like_heme/steroid_sf"/>
</dbReference>
<dbReference type="Proteomes" id="UP000800096">
    <property type="component" value="Unassembled WGS sequence"/>
</dbReference>
<dbReference type="SMART" id="SM01117">
    <property type="entry name" value="Cyt-b5"/>
    <property type="match status" value="1"/>
</dbReference>
<feature type="region of interest" description="Disordered" evidence="2">
    <location>
        <begin position="1"/>
        <end position="24"/>
    </location>
</feature>
<keyword evidence="5" id="KW-1185">Reference proteome</keyword>
<dbReference type="SUPFAM" id="SSF55856">
    <property type="entry name" value="Cytochrome b5-like heme/steroid binding domain"/>
    <property type="match status" value="1"/>
</dbReference>
<sequence>MSSAARYRRPAPAPSPSKPNTIGEQEKAELKDAVKQQAAATSSRVSVLDVLRIVGGVLLLSSGLSYLTSSGESMTWGYNPWWTRAREWKTVFHRDISLTDAQLAAYDGTDPSKPIYLAINGTIYDVSISPQTYGPGGSYHVFAGKDAARAFITGCFAEDAVPDLRGVEQMFLPVDPELKDSAAPQDRDKAKARKPLSAAERKNRHAQELRSARKQVVAGLENWHMLFRGDKGKAYRKVGVVSREKGWLDKIPVRKLCEQAEKSRPVRKYE</sequence>
<accession>A0A6A5QGW8</accession>
<evidence type="ECO:0000313" key="4">
    <source>
        <dbReference type="EMBL" id="KAF1914649.1"/>
    </source>
</evidence>
<feature type="region of interest" description="Disordered" evidence="2">
    <location>
        <begin position="176"/>
        <end position="211"/>
    </location>
</feature>
<dbReference type="PANTHER" id="PTHR10281">
    <property type="entry name" value="MEMBRANE-ASSOCIATED PROGESTERONE RECEPTOR COMPONENT-RELATED"/>
    <property type="match status" value="1"/>
</dbReference>
<dbReference type="EMBL" id="ML979137">
    <property type="protein sequence ID" value="KAF1914649.1"/>
    <property type="molecule type" value="Genomic_DNA"/>
</dbReference>
<feature type="compositionally biased region" description="Basic and acidic residues" evidence="2">
    <location>
        <begin position="199"/>
        <end position="211"/>
    </location>
</feature>
<evidence type="ECO:0000256" key="2">
    <source>
        <dbReference type="SAM" id="MobiDB-lite"/>
    </source>
</evidence>
<comment type="similarity">
    <text evidence="1">Belongs to the cytochrome b5 family. MAPR subfamily.</text>
</comment>
<evidence type="ECO:0000313" key="5">
    <source>
        <dbReference type="Proteomes" id="UP000800096"/>
    </source>
</evidence>
<gene>
    <name evidence="4" type="ORF">BDU57DRAFT_501213</name>
</gene>
<protein>
    <recommendedName>
        <fullName evidence="3">Cytochrome b5 heme-binding domain-containing protein</fullName>
    </recommendedName>
</protein>
<dbReference type="OrthoDB" id="10257697at2759"/>
<dbReference type="GO" id="GO:0016020">
    <property type="term" value="C:membrane"/>
    <property type="evidence" value="ECO:0007669"/>
    <property type="project" value="TreeGrafter"/>
</dbReference>
<proteinExistence type="inferred from homology"/>
<dbReference type="Gene3D" id="3.10.120.10">
    <property type="entry name" value="Cytochrome b5-like heme/steroid binding domain"/>
    <property type="match status" value="1"/>
</dbReference>
<name>A0A6A5QGW8_AMPQU</name>